<dbReference type="InterPro" id="IPR006764">
    <property type="entry name" value="SAM_dep_MeTrfase_SAV2177_type"/>
</dbReference>
<dbReference type="Proteomes" id="UP001500711">
    <property type="component" value="Unassembled WGS sequence"/>
</dbReference>
<evidence type="ECO:0000313" key="1">
    <source>
        <dbReference type="EMBL" id="GAA3643699.1"/>
    </source>
</evidence>
<dbReference type="GO" id="GO:0032259">
    <property type="term" value="P:methylation"/>
    <property type="evidence" value="ECO:0007669"/>
    <property type="project" value="UniProtKB-KW"/>
</dbReference>
<dbReference type="SUPFAM" id="SSF53335">
    <property type="entry name" value="S-adenosyl-L-methionine-dependent methyltransferases"/>
    <property type="match status" value="1"/>
</dbReference>
<protein>
    <submittedName>
        <fullName evidence="1">SAM-dependent methyltransferase</fullName>
    </submittedName>
</protein>
<name>A0ABP7AYJ6_9PSEU</name>
<dbReference type="InterPro" id="IPR029063">
    <property type="entry name" value="SAM-dependent_MTases_sf"/>
</dbReference>
<evidence type="ECO:0000313" key="2">
    <source>
        <dbReference type="Proteomes" id="UP001500711"/>
    </source>
</evidence>
<dbReference type="EMBL" id="BAABBE010000008">
    <property type="protein sequence ID" value="GAA3643699.1"/>
    <property type="molecule type" value="Genomic_DNA"/>
</dbReference>
<comment type="caution">
    <text evidence="1">The sequence shown here is derived from an EMBL/GenBank/DDBJ whole genome shotgun (WGS) entry which is preliminary data.</text>
</comment>
<sequence>MHTRLAVDTRVHTSEDAPVMEELKWVPATVDVTRPSVARMYDYYLGGSHNFEADRAAAKQVEQIFPGVAQSAQANRSFLRRVVRHLVAEGIDQFLDLGSGIPTVGNVHEIAQQDNPSARVVYVDVEPVAVSHSNALLADNDHATALLADLRATSTVLAGAREHLDFSRPVGVLIIAALHFVPDEDDPYGKVAEYMAALPSGSYLAITHATWDTLSDEERAEAREIAKIYSSSDNKLAIRTHAEVSRFFDGLELLEPGVVPVNDWRPDSFEDHTAIYGAVARKP</sequence>
<keyword evidence="1" id="KW-0489">Methyltransferase</keyword>
<dbReference type="Pfam" id="PF04672">
    <property type="entry name" value="Methyltransf_19"/>
    <property type="match status" value="1"/>
</dbReference>
<reference evidence="2" key="1">
    <citation type="journal article" date="2019" name="Int. J. Syst. Evol. Microbiol.">
        <title>The Global Catalogue of Microorganisms (GCM) 10K type strain sequencing project: providing services to taxonomists for standard genome sequencing and annotation.</title>
        <authorList>
            <consortium name="The Broad Institute Genomics Platform"/>
            <consortium name="The Broad Institute Genome Sequencing Center for Infectious Disease"/>
            <person name="Wu L."/>
            <person name="Ma J."/>
        </authorList>
    </citation>
    <scope>NUCLEOTIDE SEQUENCE [LARGE SCALE GENOMIC DNA]</scope>
    <source>
        <strain evidence="2">JCM 17494</strain>
    </source>
</reference>
<organism evidence="1 2">
    <name type="scientific">Lentzea roselyniae</name>
    <dbReference type="NCBI Taxonomy" id="531940"/>
    <lineage>
        <taxon>Bacteria</taxon>
        <taxon>Bacillati</taxon>
        <taxon>Actinomycetota</taxon>
        <taxon>Actinomycetes</taxon>
        <taxon>Pseudonocardiales</taxon>
        <taxon>Pseudonocardiaceae</taxon>
        <taxon>Lentzea</taxon>
    </lineage>
</organism>
<dbReference type="RefSeq" id="WP_325049741.1">
    <property type="nucleotide sequence ID" value="NZ_BAABBE010000008.1"/>
</dbReference>
<proteinExistence type="predicted"/>
<dbReference type="PIRSF" id="PIRSF017393">
    <property type="entry name" value="MTase_SAV2177"/>
    <property type="match status" value="1"/>
</dbReference>
<gene>
    <name evidence="1" type="ORF">GCM10022267_32780</name>
</gene>
<dbReference type="Gene3D" id="3.40.50.150">
    <property type="entry name" value="Vaccinia Virus protein VP39"/>
    <property type="match status" value="1"/>
</dbReference>
<keyword evidence="2" id="KW-1185">Reference proteome</keyword>
<accession>A0ABP7AYJ6</accession>
<keyword evidence="1" id="KW-0808">Transferase</keyword>
<dbReference type="GO" id="GO:0008168">
    <property type="term" value="F:methyltransferase activity"/>
    <property type="evidence" value="ECO:0007669"/>
    <property type="project" value="UniProtKB-KW"/>
</dbReference>